<keyword evidence="2" id="KW-1185">Reference proteome</keyword>
<reference evidence="1 2" key="1">
    <citation type="journal article" date="2019" name="Int. J. Syst. Evol. Microbiol.">
        <title>The Global Catalogue of Microorganisms (GCM) 10K type strain sequencing project: providing services to taxonomists for standard genome sequencing and annotation.</title>
        <authorList>
            <consortium name="The Broad Institute Genomics Platform"/>
            <consortium name="The Broad Institute Genome Sequencing Center for Infectious Disease"/>
            <person name="Wu L."/>
            <person name="Ma J."/>
        </authorList>
    </citation>
    <scope>NUCLEOTIDE SEQUENCE [LARGE SCALE GENOMIC DNA]</scope>
    <source>
        <strain evidence="1 2">CGMCC 1.12124</strain>
    </source>
</reference>
<name>A0ABD5QWU0_9EURY</name>
<dbReference type="AlphaFoldDB" id="A0ABD5QWU0"/>
<dbReference type="RefSeq" id="WP_256411898.1">
    <property type="nucleotide sequence ID" value="NZ_JANHDM010000007.1"/>
</dbReference>
<protein>
    <submittedName>
        <fullName evidence="1">Uncharacterized protein</fullName>
    </submittedName>
</protein>
<proteinExistence type="predicted"/>
<sequence length="276" mass="30784">MVSSKQLLVIGVALLVVLVPVAAVGFLFFPPDFAYSHTSTYSYTTSISTNTTIENATFRLPFPAGADVDADAASQLWIYDDNGTELSDWETTLVQTAHGPMLRLHVDRLVGDDRYILWTYAPNGSVIDREQIDPEEIPANMTNKELSPDPTRYSIAWQQSVDHDIETQYPIGNASFLAPLGNVSSTDCEYVRDDSDACWEFTTVAAVTYDTPTEAIVTIDEIRFEAWNEWGFWLSNSFNTFEAGTTPVIYVDDRQGWTQLDGHLHAGMGRYDGPSR</sequence>
<dbReference type="Proteomes" id="UP001596118">
    <property type="component" value="Unassembled WGS sequence"/>
</dbReference>
<comment type="caution">
    <text evidence="1">The sequence shown here is derived from an EMBL/GenBank/DDBJ whole genome shotgun (WGS) entry which is preliminary data.</text>
</comment>
<evidence type="ECO:0000313" key="2">
    <source>
        <dbReference type="Proteomes" id="UP001596118"/>
    </source>
</evidence>
<dbReference type="EMBL" id="JBHSKY010000001">
    <property type="protein sequence ID" value="MFC5277168.1"/>
    <property type="molecule type" value="Genomic_DNA"/>
</dbReference>
<organism evidence="1 2">
    <name type="scientific">Halorubrum rubrum</name>
    <dbReference type="NCBI Taxonomy" id="1126240"/>
    <lineage>
        <taxon>Archaea</taxon>
        <taxon>Methanobacteriati</taxon>
        <taxon>Methanobacteriota</taxon>
        <taxon>Stenosarchaea group</taxon>
        <taxon>Halobacteria</taxon>
        <taxon>Halobacteriales</taxon>
        <taxon>Haloferacaceae</taxon>
        <taxon>Halorubrum</taxon>
    </lineage>
</organism>
<accession>A0ABD5QWU0</accession>
<gene>
    <name evidence="1" type="ORF">ACFPM1_00080</name>
</gene>
<evidence type="ECO:0000313" key="1">
    <source>
        <dbReference type="EMBL" id="MFC5277168.1"/>
    </source>
</evidence>